<dbReference type="EMBL" id="QUNO01000016">
    <property type="protein sequence ID" value="REH36375.1"/>
    <property type="molecule type" value="Genomic_DNA"/>
</dbReference>
<evidence type="ECO:0000259" key="1">
    <source>
        <dbReference type="SMART" id="SM00460"/>
    </source>
</evidence>
<reference evidence="2 3" key="1">
    <citation type="submission" date="2018-08" db="EMBL/GenBank/DDBJ databases">
        <title>Genomic Encyclopedia of Archaeal and Bacterial Type Strains, Phase II (KMG-II): from individual species to whole genera.</title>
        <authorList>
            <person name="Goeker M."/>
        </authorList>
    </citation>
    <scope>NUCLEOTIDE SEQUENCE [LARGE SCALE GENOMIC DNA]</scope>
    <source>
        <strain evidence="2 3">DSM 45791</strain>
    </source>
</reference>
<dbReference type="InterPro" id="IPR002931">
    <property type="entry name" value="Transglutaminase-like"/>
</dbReference>
<dbReference type="InterPro" id="IPR038765">
    <property type="entry name" value="Papain-like_cys_pep_sf"/>
</dbReference>
<evidence type="ECO:0000313" key="2">
    <source>
        <dbReference type="EMBL" id="REH36375.1"/>
    </source>
</evidence>
<gene>
    <name evidence="2" type="ORF">BCF44_116245</name>
</gene>
<dbReference type="SUPFAM" id="SSF54001">
    <property type="entry name" value="Cysteine proteinases"/>
    <property type="match status" value="1"/>
</dbReference>
<accession>A0A3E0H146</accession>
<dbReference type="AlphaFoldDB" id="A0A3E0H146"/>
<comment type="caution">
    <text evidence="2">The sequence shown here is derived from an EMBL/GenBank/DDBJ whole genome shotgun (WGS) entry which is preliminary data.</text>
</comment>
<evidence type="ECO:0000313" key="3">
    <source>
        <dbReference type="Proteomes" id="UP000256269"/>
    </source>
</evidence>
<sequence length="286" mass="31843">MVPEWCRTYSASRDDALNVYGMDDGLIEAFLDLGLPRQGRGRRLAFDPLDLENIGLDLRLPSASRTAMLLWARSFKDPDRLAKATCGIQLSWSCPDPGHEGDCVFSVSPRIRDQVAAAAGLEAATWRASIEVELSNSDRVIGHPFPLLVQEAENLRFHRIIPELAEDPGFLHETGLADCRSANTHLAGLAIQHGLAARQASGYFVGSPFLVAHVWLEVDVNGHWVAADPFFLKTLGEWGVVDPDGWPPSRSPRNVLWRLRNDHIRERLIVHDAQEVPVKLMARMSF</sequence>
<dbReference type="Pfam" id="PF01841">
    <property type="entry name" value="Transglut_core"/>
    <property type="match status" value="1"/>
</dbReference>
<keyword evidence="3" id="KW-1185">Reference proteome</keyword>
<dbReference type="Proteomes" id="UP000256269">
    <property type="component" value="Unassembled WGS sequence"/>
</dbReference>
<feature type="domain" description="Transglutaminase-like" evidence="1">
    <location>
        <begin position="171"/>
        <end position="231"/>
    </location>
</feature>
<proteinExistence type="predicted"/>
<dbReference type="SMART" id="SM00460">
    <property type="entry name" value="TGc"/>
    <property type="match status" value="1"/>
</dbReference>
<dbReference type="Gene3D" id="3.10.620.30">
    <property type="match status" value="1"/>
</dbReference>
<name>A0A3E0H146_9PSEU</name>
<organism evidence="2 3">
    <name type="scientific">Kutzneria buriramensis</name>
    <dbReference type="NCBI Taxonomy" id="1045776"/>
    <lineage>
        <taxon>Bacteria</taxon>
        <taxon>Bacillati</taxon>
        <taxon>Actinomycetota</taxon>
        <taxon>Actinomycetes</taxon>
        <taxon>Pseudonocardiales</taxon>
        <taxon>Pseudonocardiaceae</taxon>
        <taxon>Kutzneria</taxon>
    </lineage>
</organism>
<protein>
    <recommendedName>
        <fullName evidence="1">Transglutaminase-like domain-containing protein</fullName>
    </recommendedName>
</protein>